<name>A0A3N0I2F9_9FIRM</name>
<accession>A0A3N0I2F9</accession>
<keyword evidence="2" id="KW-1185">Reference proteome</keyword>
<dbReference type="Proteomes" id="UP000276568">
    <property type="component" value="Unassembled WGS sequence"/>
</dbReference>
<dbReference type="EMBL" id="RJQC01000002">
    <property type="protein sequence ID" value="RNM30680.1"/>
    <property type="molecule type" value="Genomic_DNA"/>
</dbReference>
<evidence type="ECO:0000313" key="1">
    <source>
        <dbReference type="EMBL" id="RNM30680.1"/>
    </source>
</evidence>
<evidence type="ECO:0000313" key="2">
    <source>
        <dbReference type="Proteomes" id="UP000276568"/>
    </source>
</evidence>
<reference evidence="1 2" key="1">
    <citation type="submission" date="2018-11" db="EMBL/GenBank/DDBJ databases">
        <title>Clostridium sp. nov., a member of the family Erysipelotrichaceae isolated from pig faeces.</title>
        <authorList>
            <person name="Chang Y.-H."/>
        </authorList>
    </citation>
    <scope>NUCLEOTIDE SEQUENCE [LARGE SCALE GENOMIC DNA]</scope>
    <source>
        <strain evidence="1 2">YH-panp20</strain>
    </source>
</reference>
<sequence length="117" mass="14157">MARKGYIKMYRQIIDSDVWCDAYKFKLWSYCLMKACHRPQKALVGNQILQLKKGEFITGRNDIEREFNRGCKEEDFVTGRTLIRWLKIFEEMEMLSIRSTNRYSIVTVLNWEKYQNK</sequence>
<proteinExistence type="predicted"/>
<organism evidence="1 2">
    <name type="scientific">Absicoccus porci</name>
    <dbReference type="NCBI Taxonomy" id="2486576"/>
    <lineage>
        <taxon>Bacteria</taxon>
        <taxon>Bacillati</taxon>
        <taxon>Bacillota</taxon>
        <taxon>Erysipelotrichia</taxon>
        <taxon>Erysipelotrichales</taxon>
        <taxon>Erysipelotrichaceae</taxon>
        <taxon>Absicoccus</taxon>
    </lineage>
</organism>
<comment type="caution">
    <text evidence="1">The sequence shown here is derived from an EMBL/GenBank/DDBJ whole genome shotgun (WGS) entry which is preliminary data.</text>
</comment>
<protein>
    <submittedName>
        <fullName evidence="1">Uncharacterized protein</fullName>
    </submittedName>
</protein>
<dbReference type="OrthoDB" id="1821976at2"/>
<dbReference type="AlphaFoldDB" id="A0A3N0I2F9"/>
<gene>
    <name evidence="1" type="ORF">EDX97_07830</name>
</gene>